<feature type="transmembrane region" description="Helical" evidence="2">
    <location>
        <begin position="122"/>
        <end position="143"/>
    </location>
</feature>
<dbReference type="STRING" id="1343740.M271_05540"/>
<dbReference type="eggNOG" id="ENOG502ZU30">
    <property type="taxonomic scope" value="Bacteria"/>
</dbReference>
<keyword evidence="2" id="KW-0472">Membrane</keyword>
<evidence type="ECO:0000313" key="3">
    <source>
        <dbReference type="EMBL" id="RLV75136.1"/>
    </source>
</evidence>
<keyword evidence="2" id="KW-0812">Transmembrane</keyword>
<proteinExistence type="predicted"/>
<reference evidence="3 4" key="1">
    <citation type="journal article" date="2018" name="J. Biol. Chem.">
        <title>Discovery of the actinoplanic acid pathway in Streptomyces rapamycinicus reveals a genetically conserved synergism with rapamycin.</title>
        <authorList>
            <person name="Mrak P."/>
            <person name="Krastel P."/>
            <person name="Pivk Lukancic P."/>
            <person name="Tao J."/>
            <person name="Pistorius D."/>
            <person name="Moore C.M."/>
        </authorList>
    </citation>
    <scope>NUCLEOTIDE SEQUENCE [LARGE SCALE GENOMIC DNA]</scope>
    <source>
        <strain evidence="3 4">NRRL 5491</strain>
    </source>
</reference>
<protein>
    <submittedName>
        <fullName evidence="3">Uncharacterized protein</fullName>
    </submittedName>
</protein>
<dbReference type="EMBL" id="QYCY01000002">
    <property type="protein sequence ID" value="RLV75136.1"/>
    <property type="molecule type" value="Genomic_DNA"/>
</dbReference>
<feature type="region of interest" description="Disordered" evidence="1">
    <location>
        <begin position="68"/>
        <end position="110"/>
    </location>
</feature>
<evidence type="ECO:0000256" key="1">
    <source>
        <dbReference type="SAM" id="MobiDB-lite"/>
    </source>
</evidence>
<dbReference type="RefSeq" id="WP_020866136.1">
    <property type="nucleotide sequence ID" value="NC_022785.1"/>
</dbReference>
<dbReference type="AlphaFoldDB" id="A0A0A0N7X9"/>
<feature type="transmembrane region" description="Helical" evidence="2">
    <location>
        <begin position="12"/>
        <end position="33"/>
    </location>
</feature>
<dbReference type="HOGENOM" id="CLU_139809_0_0_11"/>
<dbReference type="KEGG" id="src:M271_05540"/>
<keyword evidence="2" id="KW-1133">Transmembrane helix</keyword>
<accession>A0A0A0N7X9</accession>
<gene>
    <name evidence="3" type="ORF">D3C57_137960</name>
</gene>
<sequence length="180" mass="18076">MATDGSMRADGVLPRLLLVVVLALGAFVMHTLGHPDGGSGSGMTHSARHAPGEMRPAAYNGDPAAYNGDPRVYSGDPGPYGGGTAATGTGPQWAAPAPPAGAAHAPAAPETKPCEPMTGMDMASLCVAVLGVWVLGALLRAVLTRRSGPPLRIPVVAPVVARPDPPSPGPDLTALSVLRI</sequence>
<dbReference type="Proteomes" id="UP000281594">
    <property type="component" value="Unassembled WGS sequence"/>
</dbReference>
<evidence type="ECO:0000313" key="4">
    <source>
        <dbReference type="Proteomes" id="UP000281594"/>
    </source>
</evidence>
<feature type="compositionally biased region" description="Low complexity" evidence="1">
    <location>
        <begin position="86"/>
        <end position="109"/>
    </location>
</feature>
<name>A0A0A0N7X9_STRRN</name>
<comment type="caution">
    <text evidence="3">The sequence shown here is derived from an EMBL/GenBank/DDBJ whole genome shotgun (WGS) entry which is preliminary data.</text>
</comment>
<organism evidence="3 4">
    <name type="scientific">Streptomyces rapamycinicus (strain ATCC 29253 / DSM 41530 / NRRL 5491 / AYB-994)</name>
    <name type="common">Streptomyces hygroscopicus (strain ATCC 29253)</name>
    <dbReference type="NCBI Taxonomy" id="1343740"/>
    <lineage>
        <taxon>Bacteria</taxon>
        <taxon>Bacillati</taxon>
        <taxon>Actinomycetota</taxon>
        <taxon>Actinomycetes</taxon>
        <taxon>Kitasatosporales</taxon>
        <taxon>Streptomycetaceae</taxon>
        <taxon>Streptomyces</taxon>
        <taxon>Streptomyces violaceusniger group</taxon>
    </lineage>
</organism>
<evidence type="ECO:0000256" key="2">
    <source>
        <dbReference type="SAM" id="Phobius"/>
    </source>
</evidence>